<dbReference type="AlphaFoldDB" id="A0A316FWS3"/>
<evidence type="ECO:0000313" key="3">
    <source>
        <dbReference type="Proteomes" id="UP000245390"/>
    </source>
</evidence>
<dbReference type="EMBL" id="QGGV01000015">
    <property type="protein sequence ID" value="PWK52782.1"/>
    <property type="molecule type" value="Genomic_DNA"/>
</dbReference>
<accession>A0A316FWS3</accession>
<evidence type="ECO:0000313" key="2">
    <source>
        <dbReference type="EMBL" id="PWK52782.1"/>
    </source>
</evidence>
<dbReference type="Proteomes" id="UP000245390">
    <property type="component" value="Unassembled WGS sequence"/>
</dbReference>
<protein>
    <submittedName>
        <fullName evidence="2">Uncharacterized protein</fullName>
    </submittedName>
</protein>
<feature type="non-terminal residue" evidence="2">
    <location>
        <position position="49"/>
    </location>
</feature>
<reference evidence="2 3" key="1">
    <citation type="submission" date="2018-05" db="EMBL/GenBank/DDBJ databases">
        <title>Genomic Encyclopedia of Type Strains, Phase IV (KMG-IV): sequencing the most valuable type-strain genomes for metagenomic binning, comparative biology and taxonomic classification.</title>
        <authorList>
            <person name="Goeker M."/>
        </authorList>
    </citation>
    <scope>NUCLEOTIDE SEQUENCE [LARGE SCALE GENOMIC DNA]</scope>
    <source>
        <strain evidence="2 3">DSM 103371</strain>
    </source>
</reference>
<proteinExistence type="predicted"/>
<feature type="transmembrane region" description="Helical" evidence="1">
    <location>
        <begin position="26"/>
        <end position="47"/>
    </location>
</feature>
<keyword evidence="1" id="KW-0472">Membrane</keyword>
<gene>
    <name evidence="2" type="ORF">C8D95_11559</name>
</gene>
<evidence type="ECO:0000256" key="1">
    <source>
        <dbReference type="SAM" id="Phobius"/>
    </source>
</evidence>
<keyword evidence="3" id="KW-1185">Reference proteome</keyword>
<sequence length="49" mass="5396">MCVLGSLGRRINSFFRQDTGAVTVEGVLWVPIYGVFFALLVDVSLMFNG</sequence>
<organism evidence="2 3">
    <name type="scientific">Silicimonas algicola</name>
    <dbReference type="NCBI Taxonomy" id="1826607"/>
    <lineage>
        <taxon>Bacteria</taxon>
        <taxon>Pseudomonadati</taxon>
        <taxon>Pseudomonadota</taxon>
        <taxon>Alphaproteobacteria</taxon>
        <taxon>Rhodobacterales</taxon>
        <taxon>Paracoccaceae</taxon>
    </lineage>
</organism>
<keyword evidence="1" id="KW-0812">Transmembrane</keyword>
<comment type="caution">
    <text evidence="2">The sequence shown here is derived from an EMBL/GenBank/DDBJ whole genome shotgun (WGS) entry which is preliminary data.</text>
</comment>
<keyword evidence="1" id="KW-1133">Transmembrane helix</keyword>
<name>A0A316FWS3_9RHOB</name>